<organism evidence="1 2">
    <name type="scientific">Vaccinium darrowii</name>
    <dbReference type="NCBI Taxonomy" id="229202"/>
    <lineage>
        <taxon>Eukaryota</taxon>
        <taxon>Viridiplantae</taxon>
        <taxon>Streptophyta</taxon>
        <taxon>Embryophyta</taxon>
        <taxon>Tracheophyta</taxon>
        <taxon>Spermatophyta</taxon>
        <taxon>Magnoliopsida</taxon>
        <taxon>eudicotyledons</taxon>
        <taxon>Gunneridae</taxon>
        <taxon>Pentapetalae</taxon>
        <taxon>asterids</taxon>
        <taxon>Ericales</taxon>
        <taxon>Ericaceae</taxon>
        <taxon>Vaccinioideae</taxon>
        <taxon>Vaccinieae</taxon>
        <taxon>Vaccinium</taxon>
    </lineage>
</organism>
<dbReference type="EMBL" id="CM037161">
    <property type="protein sequence ID" value="KAH7854464.1"/>
    <property type="molecule type" value="Genomic_DNA"/>
</dbReference>
<protein>
    <submittedName>
        <fullName evidence="1">Uncharacterized protein</fullName>
    </submittedName>
</protein>
<reference evidence="1 2" key="1">
    <citation type="journal article" date="2021" name="Hortic Res">
        <title>High-quality reference genome and annotation aids understanding of berry development for evergreen blueberry (Vaccinium darrowii).</title>
        <authorList>
            <person name="Yu J."/>
            <person name="Hulse-Kemp A.M."/>
            <person name="Babiker E."/>
            <person name="Staton M."/>
        </authorList>
    </citation>
    <scope>NUCLEOTIDE SEQUENCE [LARGE SCALE GENOMIC DNA]</scope>
    <source>
        <strain evidence="2">cv. NJ 8807/NJ 8810</strain>
        <tissue evidence="1">Young leaf</tissue>
    </source>
</reference>
<gene>
    <name evidence="1" type="ORF">Vadar_014112</name>
</gene>
<comment type="caution">
    <text evidence="1">The sequence shown here is derived from an EMBL/GenBank/DDBJ whole genome shotgun (WGS) entry which is preliminary data.</text>
</comment>
<sequence>MADKDFLDLEEGSGDSEVINNKCLAGKIIHHKTLNTLAVSNILKIAWKTRSEFSIVSWSNNIFLFRFEDEEDRISVLSDGPWSVMNNLLVLHPLEEGAAVTDLDFSKCPFWVQVHGLPVEKMTRANAEAIGRRFGNLLGVEAAADGYLLNRSFLRIRVEINLDLPLSRGFWLRRKTNASNDRWIWYKYERLSDFCYACGRIGHDNKECKLVTRDAGLTSGYGPELRTGRARNPSIPGPPLHLQREQAEARLEELFLRRPSNRPNNGGACLTTGSAVPMAYNVTKNIRTDVIDARTPLSPASAHASEVPVVNTSKNSGNNLAPRYNLVHSLPLLTPSNESPNTHLPITHGPSDPKKISEPTILPSNTNKPTSPLSPQNLISKPPNSPPQAQPPLDMPTLHLTISPNQTRALFNPNHNPHPSPIHQSSTPAEYFVTEPLDSPKSSSPPPLLEPLALCYGDETQDNHSANPPTPLQPTPDSNLTSVFQSLSLKRKNHFDWDSEPNSKYLKLCAPPHVTPSSLPPQPIHPKPTRQKSPTKHPCLSTRKIATKKTPSSITHDSPTPHALDSDSAMADSDLLEIEGCDLLPRRRGITPPPIRAFVAGPNQPPPQC</sequence>
<name>A0ACB7YMV9_9ERIC</name>
<dbReference type="Proteomes" id="UP000828048">
    <property type="component" value="Chromosome 11"/>
</dbReference>
<evidence type="ECO:0000313" key="2">
    <source>
        <dbReference type="Proteomes" id="UP000828048"/>
    </source>
</evidence>
<accession>A0ACB7YMV9</accession>
<keyword evidence="2" id="KW-1185">Reference proteome</keyword>
<proteinExistence type="predicted"/>
<evidence type="ECO:0000313" key="1">
    <source>
        <dbReference type="EMBL" id="KAH7854464.1"/>
    </source>
</evidence>